<keyword evidence="1" id="KW-0472">Membrane</keyword>
<proteinExistence type="predicted"/>
<organism evidence="3 4">
    <name type="scientific">Salmonella bongori (strain ATCC 43975 / DSM 13772 / NCTC 12419)</name>
    <dbReference type="NCBI Taxonomy" id="218493"/>
    <lineage>
        <taxon>Bacteria</taxon>
        <taxon>Pseudomonadati</taxon>
        <taxon>Pseudomonadota</taxon>
        <taxon>Gammaproteobacteria</taxon>
        <taxon>Enterobacterales</taxon>
        <taxon>Enterobacteriaceae</taxon>
        <taxon>Salmonella</taxon>
    </lineage>
</organism>
<keyword evidence="1" id="KW-1133">Transmembrane helix</keyword>
<gene>
    <name evidence="3" type="primary">yrfB</name>
    <name evidence="3" type="ordered locus">SBG_3096</name>
</gene>
<evidence type="ECO:0000313" key="3">
    <source>
        <dbReference type="EMBL" id="CCC32149.1"/>
    </source>
</evidence>
<dbReference type="Proteomes" id="UP000000289">
    <property type="component" value="Chromosome"/>
</dbReference>
<feature type="domain" description="DNA utilization protein HofO C-terminal" evidence="2">
    <location>
        <begin position="85"/>
        <end position="152"/>
    </location>
</feature>
<evidence type="ECO:0000256" key="1">
    <source>
        <dbReference type="SAM" id="Phobius"/>
    </source>
</evidence>
<evidence type="ECO:0000259" key="2">
    <source>
        <dbReference type="Pfam" id="PF25319"/>
    </source>
</evidence>
<dbReference type="eggNOG" id="ENOG5032UHA">
    <property type="taxonomic scope" value="Bacteria"/>
</dbReference>
<keyword evidence="1" id="KW-0812">Transmembrane</keyword>
<evidence type="ECO:0000313" key="4">
    <source>
        <dbReference type="Proteomes" id="UP000000289"/>
    </source>
</evidence>
<sequence>MNILFDIWCGMSRRDRVFCWGAGVVCLSLTAALLLCYPGWQTLDMQQARLRQQRDTVQQQWRILRRLTAADGPFIEQITKGARPFSPLDFQSPSLRLLHWQPSAQGGEMALKVAWEAVPPLFSRLAESEMGVRQFSLRIEEGALLMTLQLERLANEG</sequence>
<feature type="transmembrane region" description="Helical" evidence="1">
    <location>
        <begin position="17"/>
        <end position="40"/>
    </location>
</feature>
<dbReference type="GeneID" id="44982124"/>
<reference evidence="3 4" key="1">
    <citation type="journal article" date="2011" name="PLoS Pathog.">
        <title>Salmonella bongori provides insights into the evolution of the Salmonellae.</title>
        <authorList>
            <person name="Fookes M."/>
            <person name="Schroeder G.N."/>
            <person name="Langridge G.C."/>
            <person name="Blondel C.J."/>
            <person name="Mammina C."/>
            <person name="Connor T.R."/>
            <person name="Seth-Smith H."/>
            <person name="Vernikos G.S."/>
            <person name="Robinson K.S."/>
            <person name="Sanders M."/>
            <person name="Petty N.K."/>
            <person name="Kingsley R.A."/>
            <person name="Baumler A.J."/>
            <person name="Nuccio S.P."/>
            <person name="Contreras I."/>
            <person name="Santiviago C.A."/>
            <person name="Maskell D."/>
            <person name="Barrow P."/>
            <person name="Humphrey T."/>
            <person name="Nastasi A."/>
            <person name="Roberts M."/>
            <person name="Frankel G."/>
            <person name="Parkhill J."/>
            <person name="Dougan G."/>
            <person name="Thomson N.R."/>
        </authorList>
    </citation>
    <scope>NUCLEOTIDE SEQUENCE [LARGE SCALE GENOMIC DNA]</scope>
    <source>
        <strain evidence="4">ATCC 43975 / DSM 13772 / NCTC 12419</strain>
    </source>
</reference>
<protein>
    <submittedName>
        <fullName evidence="3">Putative membrane protein</fullName>
    </submittedName>
</protein>
<dbReference type="KEGG" id="sbg:SBG_3096"/>
<dbReference type="Pfam" id="PF25319">
    <property type="entry name" value="HofO"/>
    <property type="match status" value="1"/>
</dbReference>
<dbReference type="EMBL" id="FR877557">
    <property type="protein sequence ID" value="CCC32149.1"/>
    <property type="molecule type" value="Genomic_DNA"/>
</dbReference>
<dbReference type="InterPro" id="IPR057522">
    <property type="entry name" value="HofO_C"/>
</dbReference>
<dbReference type="RefSeq" id="WP_001022984.1">
    <property type="nucleotide sequence ID" value="NC_015761.1"/>
</dbReference>
<dbReference type="AlphaFoldDB" id="A0A0K0HFH6"/>
<name>A0A0K0HFH6_SALBC</name>
<accession>A0A0K0HFH6</accession>